<dbReference type="InterPro" id="IPR019430">
    <property type="entry name" value="7TM_GPCR_serpentine_rcpt_Srx"/>
</dbReference>
<accession>A0AAD5QV73</accession>
<evidence type="ECO:0000256" key="1">
    <source>
        <dbReference type="SAM" id="Phobius"/>
    </source>
</evidence>
<sequence>MASFTTTISNIHAENTAVSIMIATVGALGLVTNSAAVLAVRCNPALRSSFGLLCFSHCIANLSVLLIAVFWVAPTTLL</sequence>
<keyword evidence="4" id="KW-1185">Reference proteome</keyword>
<dbReference type="Proteomes" id="UP001196413">
    <property type="component" value="Unassembled WGS sequence"/>
</dbReference>
<evidence type="ECO:0000313" key="4">
    <source>
        <dbReference type="Proteomes" id="UP001196413"/>
    </source>
</evidence>
<feature type="transmembrane region" description="Helical" evidence="1">
    <location>
        <begin position="20"/>
        <end position="40"/>
    </location>
</feature>
<gene>
    <name evidence="3" type="ORF">KIN20_023117</name>
</gene>
<feature type="domain" description="7TM GPCR serpentine receptor class x (Srx)" evidence="2">
    <location>
        <begin position="25"/>
        <end position="78"/>
    </location>
</feature>
<dbReference type="SUPFAM" id="SSF81321">
    <property type="entry name" value="Family A G protein-coupled receptor-like"/>
    <property type="match status" value="1"/>
</dbReference>
<dbReference type="Gene3D" id="1.20.1070.10">
    <property type="entry name" value="Rhodopsin 7-helix transmembrane proteins"/>
    <property type="match status" value="1"/>
</dbReference>
<evidence type="ECO:0000313" key="3">
    <source>
        <dbReference type="EMBL" id="KAJ1363280.1"/>
    </source>
</evidence>
<name>A0AAD5QV73_PARTN</name>
<keyword evidence="1" id="KW-1133">Transmembrane helix</keyword>
<comment type="caution">
    <text evidence="3">The sequence shown here is derived from an EMBL/GenBank/DDBJ whole genome shotgun (WGS) entry which is preliminary data.</text>
</comment>
<keyword evidence="1" id="KW-0472">Membrane</keyword>
<dbReference type="EMBL" id="JAHQIW010004658">
    <property type="protein sequence ID" value="KAJ1363280.1"/>
    <property type="molecule type" value="Genomic_DNA"/>
</dbReference>
<dbReference type="Pfam" id="PF10328">
    <property type="entry name" value="7TM_GPCR_Srx"/>
    <property type="match status" value="1"/>
</dbReference>
<evidence type="ECO:0000259" key="2">
    <source>
        <dbReference type="Pfam" id="PF10328"/>
    </source>
</evidence>
<feature type="transmembrane region" description="Helical" evidence="1">
    <location>
        <begin position="52"/>
        <end position="73"/>
    </location>
</feature>
<protein>
    <recommendedName>
        <fullName evidence="2">7TM GPCR serpentine receptor class x (Srx) domain-containing protein</fullName>
    </recommendedName>
</protein>
<proteinExistence type="predicted"/>
<dbReference type="AlphaFoldDB" id="A0AAD5QV73"/>
<reference evidence="3" key="1">
    <citation type="submission" date="2021-06" db="EMBL/GenBank/DDBJ databases">
        <title>Parelaphostrongylus tenuis whole genome reference sequence.</title>
        <authorList>
            <person name="Garwood T.J."/>
            <person name="Larsen P.A."/>
            <person name="Fountain-Jones N.M."/>
            <person name="Garbe J.R."/>
            <person name="Macchietto M.G."/>
            <person name="Kania S.A."/>
            <person name="Gerhold R.W."/>
            <person name="Richards J.E."/>
            <person name="Wolf T.M."/>
        </authorList>
    </citation>
    <scope>NUCLEOTIDE SEQUENCE</scope>
    <source>
        <strain evidence="3">MNPRO001-30</strain>
        <tissue evidence="3">Meninges</tissue>
    </source>
</reference>
<organism evidence="3 4">
    <name type="scientific">Parelaphostrongylus tenuis</name>
    <name type="common">Meningeal worm</name>
    <dbReference type="NCBI Taxonomy" id="148309"/>
    <lineage>
        <taxon>Eukaryota</taxon>
        <taxon>Metazoa</taxon>
        <taxon>Ecdysozoa</taxon>
        <taxon>Nematoda</taxon>
        <taxon>Chromadorea</taxon>
        <taxon>Rhabditida</taxon>
        <taxon>Rhabditina</taxon>
        <taxon>Rhabditomorpha</taxon>
        <taxon>Strongyloidea</taxon>
        <taxon>Metastrongylidae</taxon>
        <taxon>Parelaphostrongylus</taxon>
    </lineage>
</organism>
<keyword evidence="1" id="KW-0812">Transmembrane</keyword>